<sequence>MEYPKSYKIFIDKRWSLEDLYKFPRAYEQVYFAFEAVLPSPDEVTDERIERAFRAFPWQGGYSAVSFYNQLKYATPPKRRPLIQKMQYASPGYIELLLNLPLAVQIAGVVGSVAASIGACNKTYNAIHTDLQKRKLLRMDVEKKKIALTKEQLELVTFANEEIAKILDLPSTKAILERTNDPLISLKILLSIYRRIRTLSEYKINGKAELPEIIEFDE</sequence>
<gene>
    <name evidence="1" type="ORF">HLH34_17830</name>
</gene>
<name>A0A7W4JVQ5_9PROT</name>
<reference evidence="1 2" key="1">
    <citation type="submission" date="2020-04" db="EMBL/GenBank/DDBJ databases">
        <title>Description of novel Gluconacetobacter.</title>
        <authorList>
            <person name="Sombolestani A."/>
        </authorList>
    </citation>
    <scope>NUCLEOTIDE SEQUENCE [LARGE SCALE GENOMIC DNA]</scope>
    <source>
        <strain evidence="1 2">LMG 21311</strain>
    </source>
</reference>
<organism evidence="1 2">
    <name type="scientific">Gluconacetobacter azotocaptans</name>
    <dbReference type="NCBI Taxonomy" id="142834"/>
    <lineage>
        <taxon>Bacteria</taxon>
        <taxon>Pseudomonadati</taxon>
        <taxon>Pseudomonadota</taxon>
        <taxon>Alphaproteobacteria</taxon>
        <taxon>Acetobacterales</taxon>
        <taxon>Acetobacteraceae</taxon>
        <taxon>Gluconacetobacter</taxon>
    </lineage>
</organism>
<dbReference type="EMBL" id="JABEQF010000022">
    <property type="protein sequence ID" value="MBB2191796.1"/>
    <property type="molecule type" value="Genomic_DNA"/>
</dbReference>
<evidence type="ECO:0000313" key="2">
    <source>
        <dbReference type="Proteomes" id="UP000555756"/>
    </source>
</evidence>
<accession>A0A7W4JVQ5</accession>
<evidence type="ECO:0000313" key="1">
    <source>
        <dbReference type="EMBL" id="MBB2191796.1"/>
    </source>
</evidence>
<proteinExistence type="predicted"/>
<comment type="caution">
    <text evidence="1">The sequence shown here is derived from an EMBL/GenBank/DDBJ whole genome shotgun (WGS) entry which is preliminary data.</text>
</comment>
<keyword evidence="2" id="KW-1185">Reference proteome</keyword>
<dbReference type="AlphaFoldDB" id="A0A7W4JVQ5"/>
<dbReference type="RefSeq" id="WP_183120910.1">
    <property type="nucleotide sequence ID" value="NZ_JABEQF010000022.1"/>
</dbReference>
<protein>
    <submittedName>
        <fullName evidence="1">Uncharacterized protein</fullName>
    </submittedName>
</protein>
<dbReference type="Proteomes" id="UP000555756">
    <property type="component" value="Unassembled WGS sequence"/>
</dbReference>